<name>A0ABQ1RZL9_9SPHN</name>
<accession>A0ABQ1RZL9</accession>
<evidence type="ECO:0000259" key="2">
    <source>
        <dbReference type="SMART" id="SM00014"/>
    </source>
</evidence>
<dbReference type="EMBL" id="BMKL01000001">
    <property type="protein sequence ID" value="GGD85618.1"/>
    <property type="molecule type" value="Genomic_DNA"/>
</dbReference>
<comment type="caution">
    <text evidence="3">The sequence shown here is derived from an EMBL/GenBank/DDBJ whole genome shotgun (WGS) entry which is preliminary data.</text>
</comment>
<dbReference type="SUPFAM" id="SSF48317">
    <property type="entry name" value="Acid phosphatase/Vanadium-dependent haloperoxidase"/>
    <property type="match status" value="1"/>
</dbReference>
<proteinExistence type="predicted"/>
<dbReference type="Pfam" id="PF01569">
    <property type="entry name" value="PAP2"/>
    <property type="match status" value="1"/>
</dbReference>
<feature type="domain" description="Phosphatidic acid phosphatase type 2/haloperoxidase" evidence="2">
    <location>
        <begin position="48"/>
        <end position="159"/>
    </location>
</feature>
<reference evidence="4" key="1">
    <citation type="journal article" date="2019" name="Int. J. Syst. Evol. Microbiol.">
        <title>The Global Catalogue of Microorganisms (GCM) 10K type strain sequencing project: providing services to taxonomists for standard genome sequencing and annotation.</title>
        <authorList>
            <consortium name="The Broad Institute Genomics Platform"/>
            <consortium name="The Broad Institute Genome Sequencing Center for Infectious Disease"/>
            <person name="Wu L."/>
            <person name="Ma J."/>
        </authorList>
    </citation>
    <scope>NUCLEOTIDE SEQUENCE [LARGE SCALE GENOMIC DNA]</scope>
    <source>
        <strain evidence="4">CGMCC 1.15959</strain>
    </source>
</reference>
<keyword evidence="4" id="KW-1185">Reference proteome</keyword>
<dbReference type="Proteomes" id="UP000619041">
    <property type="component" value="Unassembled WGS sequence"/>
</dbReference>
<dbReference type="InterPro" id="IPR000326">
    <property type="entry name" value="PAP2/HPO"/>
</dbReference>
<protein>
    <recommendedName>
        <fullName evidence="2">Phosphatidic acid phosphatase type 2/haloperoxidase domain-containing protein</fullName>
    </recommendedName>
</protein>
<dbReference type="InterPro" id="IPR036938">
    <property type="entry name" value="PAP2/HPO_sf"/>
</dbReference>
<gene>
    <name evidence="3" type="ORF">GCM10011515_01580</name>
</gene>
<dbReference type="Gene3D" id="1.20.144.10">
    <property type="entry name" value="Phosphatidic acid phosphatase type 2/haloperoxidase"/>
    <property type="match status" value="1"/>
</dbReference>
<sequence length="172" mass="18047">MPYRCSAPVRAIDWFSQLGDQAQMRLIAGGVVAAGLVRRDVRMIGAGVRMLAAHEVATTIKRAVKERVIRSRPRSAGGGDKRPHKGKDMRKEKSSFPSGHAAGATAGARAFAAVYPDHSMTAHALAGAVSLGRIPGCAHYPSDVAAGVAIGASASATVTVAWRLVRLAILRR</sequence>
<evidence type="ECO:0000256" key="1">
    <source>
        <dbReference type="SAM" id="MobiDB-lite"/>
    </source>
</evidence>
<feature type="region of interest" description="Disordered" evidence="1">
    <location>
        <begin position="67"/>
        <end position="101"/>
    </location>
</feature>
<evidence type="ECO:0000313" key="3">
    <source>
        <dbReference type="EMBL" id="GGD85618.1"/>
    </source>
</evidence>
<organism evidence="3 4">
    <name type="scientific">Tsuneonella deserti</name>
    <dbReference type="NCBI Taxonomy" id="2035528"/>
    <lineage>
        <taxon>Bacteria</taxon>
        <taxon>Pseudomonadati</taxon>
        <taxon>Pseudomonadota</taxon>
        <taxon>Alphaproteobacteria</taxon>
        <taxon>Sphingomonadales</taxon>
        <taxon>Erythrobacteraceae</taxon>
        <taxon>Tsuneonella</taxon>
    </lineage>
</organism>
<dbReference type="SMART" id="SM00014">
    <property type="entry name" value="acidPPc"/>
    <property type="match status" value="1"/>
</dbReference>
<evidence type="ECO:0000313" key="4">
    <source>
        <dbReference type="Proteomes" id="UP000619041"/>
    </source>
</evidence>
<dbReference type="RefSeq" id="WP_188643395.1">
    <property type="nucleotide sequence ID" value="NZ_BMKL01000001.1"/>
</dbReference>